<keyword evidence="1" id="KW-0479">Metal-binding</keyword>
<sequence>MIARQFSQLLKRKSHTLSISNELQHALAGKTPVVALESTIITHGLPFPQNVEMALQVEKVIRDAGAVPATIAFINGKPKVGLTINEIEQLADYATRGDVNKVSRRDIAYTIGNNLQGGTTISGTMILAHLAGIKVFATGGLGGVHRGAEVTMDVSADLEELGRTPVAVVCAGPKAILDIEKTMEYLETKGCMVATMGSRGVNVPGFYTRDSGVKSPYNFNDAKDAAKIIHAGNKLGLNSGYLFCIPPPESIALDDAYVERIILKASQKANELGIKGKELTPYLLSEIAKITAGISVKTNVEFVLNNAKVGADIAKELNGLNQTAAGQRLTAGNHQPSQIFETGREKVKNYIAVVGSVAMDTHCIMTGATRMADSNPGIIRSAIGGVGHNVALAAHRSNRDSSVDTRLITSVGDDVSGSAILGLTELQTDGFFIDKKHTTAQYTSMHSSDGNLIVACADMDLPTKIPLDHITAELAKLKPQVVLTDANVSAEVLEILVKLQREQDFKLVFEPTSMAKAGKISKIRALKPFPNQSFFLATPTVAELETMFKSFDYEGKFDVDNWFPIIDSLQVDSSLKKLSKETKSPFFNSILKKGIFQMGCYLIPYIPRLVIKDGANGLYVFTLIDDVSKLEFRNDASNFSILTKGSTLNGSQVGILFEHFEIPEKNVSVINVTGAGDTLVGVLLNELCVHGDIFIGDGDAKYRSLKRAQLGAKLTVEDESNVSKQLGHLA</sequence>
<evidence type="ECO:0000256" key="3">
    <source>
        <dbReference type="ARBA" id="ARBA00023211"/>
    </source>
</evidence>
<dbReference type="SUPFAM" id="SSF53613">
    <property type="entry name" value="Ribokinase-like"/>
    <property type="match status" value="1"/>
</dbReference>
<evidence type="ECO:0000256" key="2">
    <source>
        <dbReference type="ARBA" id="ARBA00022801"/>
    </source>
</evidence>
<dbReference type="GO" id="GO:0004730">
    <property type="term" value="F:pseudouridylate synthase activity"/>
    <property type="evidence" value="ECO:0007669"/>
    <property type="project" value="InterPro"/>
</dbReference>
<dbReference type="OrthoDB" id="198885at2759"/>
<evidence type="ECO:0000313" key="7">
    <source>
        <dbReference type="EMBL" id="SCV99335.1"/>
    </source>
</evidence>
<dbReference type="PANTHER" id="PTHR42909:SF1">
    <property type="entry name" value="CARBOHYDRATE KINASE PFKB DOMAIN-CONTAINING PROTEIN"/>
    <property type="match status" value="1"/>
</dbReference>
<dbReference type="OMA" id="FNCIIAT"/>
<evidence type="ECO:0000256" key="1">
    <source>
        <dbReference type="ARBA" id="ARBA00022723"/>
    </source>
</evidence>
<dbReference type="InterPro" id="IPR029056">
    <property type="entry name" value="Ribokinase-like"/>
</dbReference>
<keyword evidence="8" id="KW-1185">Reference proteome</keyword>
<dbReference type="STRING" id="4955.A0A1G4M689"/>
<dbReference type="GO" id="GO:0046872">
    <property type="term" value="F:metal ion binding"/>
    <property type="evidence" value="ECO:0007669"/>
    <property type="project" value="UniProtKB-KW"/>
</dbReference>
<dbReference type="PANTHER" id="PTHR42909">
    <property type="entry name" value="ZGC:136858"/>
    <property type="match status" value="1"/>
</dbReference>
<accession>A0A1G4M689</accession>
<dbReference type="Pfam" id="PF04227">
    <property type="entry name" value="Indigoidine_A"/>
    <property type="match status" value="1"/>
</dbReference>
<dbReference type="GO" id="GO:0016798">
    <property type="term" value="F:hydrolase activity, acting on glycosyl bonds"/>
    <property type="evidence" value="ECO:0007669"/>
    <property type="project" value="UniProtKB-KW"/>
</dbReference>
<reference evidence="7 8" key="1">
    <citation type="submission" date="2016-03" db="EMBL/GenBank/DDBJ databases">
        <authorList>
            <person name="Devillers H."/>
        </authorList>
    </citation>
    <scope>NUCLEOTIDE SEQUENCE [LARGE SCALE GENOMIC DNA]</scope>
    <source>
        <strain evidence="7">CBS 6772</strain>
    </source>
</reference>
<dbReference type="GO" id="GO:0005737">
    <property type="term" value="C:cytoplasm"/>
    <property type="evidence" value="ECO:0007669"/>
    <property type="project" value="TreeGrafter"/>
</dbReference>
<dbReference type="InterPro" id="IPR022830">
    <property type="entry name" value="Indigdn_synthA-like"/>
</dbReference>
<dbReference type="Gene3D" id="3.40.1790.10">
    <property type="entry name" value="Indigoidine synthase domain"/>
    <property type="match status" value="1"/>
</dbReference>
<protein>
    <submittedName>
        <fullName evidence="7">LAFE_0A00892g1_1</fullName>
    </submittedName>
</protein>
<evidence type="ECO:0000256" key="5">
    <source>
        <dbReference type="ARBA" id="ARBA00023295"/>
    </source>
</evidence>
<feature type="domain" description="Carbohydrate kinase PfkB" evidence="6">
    <location>
        <begin position="349"/>
        <end position="550"/>
    </location>
</feature>
<dbReference type="InterPro" id="IPR007342">
    <property type="entry name" value="PsuG"/>
</dbReference>
<dbReference type="AlphaFoldDB" id="A0A1G4M689"/>
<evidence type="ECO:0000259" key="6">
    <source>
        <dbReference type="Pfam" id="PF00294"/>
    </source>
</evidence>
<keyword evidence="2" id="KW-0378">Hydrolase</keyword>
<dbReference type="Pfam" id="PF00294">
    <property type="entry name" value="PfkB"/>
    <property type="match status" value="1"/>
</dbReference>
<dbReference type="Proteomes" id="UP000190831">
    <property type="component" value="Chromosome A"/>
</dbReference>
<dbReference type="SUPFAM" id="SSF110581">
    <property type="entry name" value="Indigoidine synthase A-like"/>
    <property type="match status" value="1"/>
</dbReference>
<dbReference type="HAMAP" id="MF_01876">
    <property type="entry name" value="PsiMP_glycosidase"/>
    <property type="match status" value="1"/>
</dbReference>
<proteinExistence type="inferred from homology"/>
<name>A0A1G4M689_LACFM</name>
<dbReference type="Gene3D" id="3.40.1190.20">
    <property type="match status" value="1"/>
</dbReference>
<evidence type="ECO:0000256" key="4">
    <source>
        <dbReference type="ARBA" id="ARBA00023239"/>
    </source>
</evidence>
<dbReference type="InterPro" id="IPR011611">
    <property type="entry name" value="PfkB_dom"/>
</dbReference>
<keyword evidence="5" id="KW-0326">Glycosidase</keyword>
<keyword evidence="4" id="KW-0456">Lyase</keyword>
<evidence type="ECO:0000313" key="8">
    <source>
        <dbReference type="Proteomes" id="UP000190831"/>
    </source>
</evidence>
<keyword evidence="3" id="KW-0464">Manganese</keyword>
<gene>
    <name evidence="7" type="ORF">LAFE_0A00892G</name>
</gene>
<organism evidence="7 8">
    <name type="scientific">Lachancea fermentati</name>
    <name type="common">Zygosaccharomyces fermentati</name>
    <dbReference type="NCBI Taxonomy" id="4955"/>
    <lineage>
        <taxon>Eukaryota</taxon>
        <taxon>Fungi</taxon>
        <taxon>Dikarya</taxon>
        <taxon>Ascomycota</taxon>
        <taxon>Saccharomycotina</taxon>
        <taxon>Saccharomycetes</taxon>
        <taxon>Saccharomycetales</taxon>
        <taxon>Saccharomycetaceae</taxon>
        <taxon>Lachancea</taxon>
    </lineage>
</organism>
<dbReference type="CDD" id="cd01941">
    <property type="entry name" value="YeiC_kinase_like"/>
    <property type="match status" value="1"/>
</dbReference>
<dbReference type="EMBL" id="LT598487">
    <property type="protein sequence ID" value="SCV99335.1"/>
    <property type="molecule type" value="Genomic_DNA"/>
</dbReference>